<sequence length="89" mass="9877">MRSQSQRHSEQPLLQEAVDNAGSQRETETTDTPAEYTDGDDSDDADTPELIHMQHGWVGNANQALVRVDSTIPTAEIIAIVRELTREES</sequence>
<evidence type="ECO:0000313" key="3">
    <source>
        <dbReference type="Proteomes" id="UP000030649"/>
    </source>
</evidence>
<dbReference type="Proteomes" id="UP000030649">
    <property type="component" value="Unassembled WGS sequence"/>
</dbReference>
<gene>
    <name evidence="2" type="ORF">J07HQW1_02073</name>
</gene>
<dbReference type="HOGENOM" id="CLU_2447608_0_0_2"/>
<evidence type="ECO:0000313" key="2">
    <source>
        <dbReference type="EMBL" id="ERG92039.1"/>
    </source>
</evidence>
<dbReference type="STRING" id="1238424.J07HQW1_02073"/>
<accession>U1MPX8</accession>
<dbReference type="AlphaFoldDB" id="U1MPX8"/>
<name>U1MPX8_9EURY</name>
<feature type="compositionally biased region" description="Acidic residues" evidence="1">
    <location>
        <begin position="37"/>
        <end position="47"/>
    </location>
</feature>
<feature type="region of interest" description="Disordered" evidence="1">
    <location>
        <begin position="1"/>
        <end position="49"/>
    </location>
</feature>
<dbReference type="EMBL" id="KE356560">
    <property type="protein sequence ID" value="ERG92039.1"/>
    <property type="molecule type" value="Genomic_DNA"/>
</dbReference>
<protein>
    <submittedName>
        <fullName evidence="2">Uncharacterized protein</fullName>
    </submittedName>
</protein>
<proteinExistence type="predicted"/>
<evidence type="ECO:0000256" key="1">
    <source>
        <dbReference type="SAM" id="MobiDB-lite"/>
    </source>
</evidence>
<reference evidence="2 3" key="1">
    <citation type="journal article" date="2013" name="PLoS ONE">
        <title>Assembly-driven community genomics of a hypersaline microbial ecosystem.</title>
        <authorList>
            <person name="Podell S."/>
            <person name="Ugalde J.A."/>
            <person name="Narasingarao P."/>
            <person name="Banfield J.F."/>
            <person name="Heidelberg K.B."/>
            <person name="Allen E.E."/>
        </authorList>
    </citation>
    <scope>NUCLEOTIDE SEQUENCE [LARGE SCALE GENOMIC DNA]</scope>
    <source>
        <strain evidence="3">J07HQW1</strain>
    </source>
</reference>
<organism evidence="2 3">
    <name type="scientific">Haloquadratum walsbyi J07HQW1</name>
    <dbReference type="NCBI Taxonomy" id="1238424"/>
    <lineage>
        <taxon>Archaea</taxon>
        <taxon>Methanobacteriati</taxon>
        <taxon>Methanobacteriota</taxon>
        <taxon>Stenosarchaea group</taxon>
        <taxon>Halobacteria</taxon>
        <taxon>Halobacteriales</taxon>
        <taxon>Haloferacaceae</taxon>
        <taxon>Haloquadratum</taxon>
    </lineage>
</organism>